<keyword evidence="1" id="KW-0812">Transmembrane</keyword>
<sequence>KRPREKYYKTKLTLAALVLFAVFAGLYTPILAATGIFDYATDSPQVELDMLRLDELGVDTDSLEADINRIVMNMNSAQQGTHFLLGGVAGLIFSRSTAGLTVGVIKELVDFTDYSINGKLSREHLIDTSVDLAFWFLGGFVGFYVLGFVQDAFRENNIRGPRDLTFFLGNGSWTFLRRKKVGRRVEPPQLT</sequence>
<protein>
    <submittedName>
        <fullName evidence="2">Uncharacterized protein</fullName>
    </submittedName>
</protein>
<accession>A0A2M7BUZ0</accession>
<evidence type="ECO:0000313" key="2">
    <source>
        <dbReference type="EMBL" id="PIV10371.1"/>
    </source>
</evidence>
<organism evidence="2 3">
    <name type="scientific">Candidatus Portnoybacteria bacterium CG03_land_8_20_14_0_80_41_10</name>
    <dbReference type="NCBI Taxonomy" id="1974808"/>
    <lineage>
        <taxon>Bacteria</taxon>
        <taxon>Candidatus Portnoyibacteriota</taxon>
    </lineage>
</organism>
<comment type="caution">
    <text evidence="2">The sequence shown here is derived from an EMBL/GenBank/DDBJ whole genome shotgun (WGS) entry which is preliminary data.</text>
</comment>
<evidence type="ECO:0000313" key="3">
    <source>
        <dbReference type="Proteomes" id="UP000229894"/>
    </source>
</evidence>
<name>A0A2M7BUZ0_9BACT</name>
<reference evidence="3" key="1">
    <citation type="submission" date="2017-09" db="EMBL/GenBank/DDBJ databases">
        <title>Depth-based differentiation of microbial function through sediment-hosted aquifers and enrichment of novel symbionts in the deep terrestrial subsurface.</title>
        <authorList>
            <person name="Probst A.J."/>
            <person name="Ladd B."/>
            <person name="Jarett J.K."/>
            <person name="Geller-Mcgrath D.E."/>
            <person name="Sieber C.M.K."/>
            <person name="Emerson J.B."/>
            <person name="Anantharaman K."/>
            <person name="Thomas B.C."/>
            <person name="Malmstrom R."/>
            <person name="Stieglmeier M."/>
            <person name="Klingl A."/>
            <person name="Woyke T."/>
            <person name="Ryan C.M."/>
            <person name="Banfield J.F."/>
        </authorList>
    </citation>
    <scope>NUCLEOTIDE SEQUENCE [LARGE SCALE GENOMIC DNA]</scope>
</reference>
<dbReference type="Proteomes" id="UP000229894">
    <property type="component" value="Unassembled WGS sequence"/>
</dbReference>
<evidence type="ECO:0000256" key="1">
    <source>
        <dbReference type="SAM" id="Phobius"/>
    </source>
</evidence>
<proteinExistence type="predicted"/>
<dbReference type="AlphaFoldDB" id="A0A2M7BUZ0"/>
<feature type="transmembrane region" description="Helical" evidence="1">
    <location>
        <begin position="12"/>
        <end position="37"/>
    </location>
</feature>
<keyword evidence="1" id="KW-0472">Membrane</keyword>
<keyword evidence="1" id="KW-1133">Transmembrane helix</keyword>
<gene>
    <name evidence="2" type="ORF">COS49_00915</name>
</gene>
<feature type="transmembrane region" description="Helical" evidence="1">
    <location>
        <begin position="132"/>
        <end position="149"/>
    </location>
</feature>
<feature type="non-terminal residue" evidence="2">
    <location>
        <position position="1"/>
    </location>
</feature>
<dbReference type="EMBL" id="PEUX01000020">
    <property type="protein sequence ID" value="PIV10371.1"/>
    <property type="molecule type" value="Genomic_DNA"/>
</dbReference>